<dbReference type="InterPro" id="IPR051604">
    <property type="entry name" value="Ergot_Alk_Oxidoreductase"/>
</dbReference>
<dbReference type="Pfam" id="PF05368">
    <property type="entry name" value="NmrA"/>
    <property type="match status" value="1"/>
</dbReference>
<keyword evidence="3" id="KW-1185">Reference proteome</keyword>
<accession>A0A1G9D954</accession>
<name>A0A1G9D954_9ACTN</name>
<dbReference type="PANTHER" id="PTHR43162:SF1">
    <property type="entry name" value="PRESTALK A DIFFERENTIATION PROTEIN A"/>
    <property type="match status" value="1"/>
</dbReference>
<organism evidence="2 3">
    <name type="scientific">Glycomyces sambucus</name>
    <dbReference type="NCBI Taxonomy" id="380244"/>
    <lineage>
        <taxon>Bacteria</taxon>
        <taxon>Bacillati</taxon>
        <taxon>Actinomycetota</taxon>
        <taxon>Actinomycetes</taxon>
        <taxon>Glycomycetales</taxon>
        <taxon>Glycomycetaceae</taxon>
        <taxon>Glycomyces</taxon>
    </lineage>
</organism>
<reference evidence="3" key="1">
    <citation type="submission" date="2016-10" db="EMBL/GenBank/DDBJ databases">
        <authorList>
            <person name="Varghese N."/>
            <person name="Submissions S."/>
        </authorList>
    </citation>
    <scope>NUCLEOTIDE SEQUENCE [LARGE SCALE GENOMIC DNA]</scope>
    <source>
        <strain evidence="3">CGMCC 4.3147</strain>
    </source>
</reference>
<protein>
    <submittedName>
        <fullName evidence="2">Uncharacterized conserved protein YbjT, contains NAD(P)-binding and DUF2867 domains</fullName>
    </submittedName>
</protein>
<dbReference type="InterPro" id="IPR008030">
    <property type="entry name" value="NmrA-like"/>
</dbReference>
<dbReference type="Proteomes" id="UP000198662">
    <property type="component" value="Unassembled WGS sequence"/>
</dbReference>
<dbReference type="InterPro" id="IPR036291">
    <property type="entry name" value="NAD(P)-bd_dom_sf"/>
</dbReference>
<dbReference type="RefSeq" id="WP_091042950.1">
    <property type="nucleotide sequence ID" value="NZ_FNGF01000001.1"/>
</dbReference>
<feature type="domain" description="NmrA-like" evidence="1">
    <location>
        <begin position="7"/>
        <end position="249"/>
    </location>
</feature>
<dbReference type="Gene3D" id="3.90.25.10">
    <property type="entry name" value="UDP-galactose 4-epimerase, domain 1"/>
    <property type="match status" value="1"/>
</dbReference>
<dbReference type="AlphaFoldDB" id="A0A1G9D954"/>
<dbReference type="Gene3D" id="3.40.50.720">
    <property type="entry name" value="NAD(P)-binding Rossmann-like Domain"/>
    <property type="match status" value="1"/>
</dbReference>
<dbReference type="OrthoDB" id="3250520at2"/>
<sequence>MSETNATETILVTGATGKIGRRLAEVLRAGGHHVRAVSRSTDIPFDWADSSTWAAALDGVTAVYVIPPDHPFPADAFAAAAVEAGVRRLVSQSGRRIQDLSALAGVGPDVIGMHAAQHAVQASGIDWTVLQANNFNENFSEGDYLPAVLSGDVALPLAGTTEPLIAADDIAAVAAAVLTEDGHAGKVYEITGPESLTMDEAIAAIAGASGKAVRFRAESPEEHDEAMRAAGLPDELIAFLNVMYRFMRDGSMSETTDDVKRVLGRDPIRFADWAASTAKTGVWAAAPDA</sequence>
<evidence type="ECO:0000313" key="3">
    <source>
        <dbReference type="Proteomes" id="UP000198662"/>
    </source>
</evidence>
<dbReference type="STRING" id="380244.SAMN05216298_0748"/>
<dbReference type="EMBL" id="FNGF01000001">
    <property type="protein sequence ID" value="SDK60391.1"/>
    <property type="molecule type" value="Genomic_DNA"/>
</dbReference>
<proteinExistence type="predicted"/>
<dbReference type="PANTHER" id="PTHR43162">
    <property type="match status" value="1"/>
</dbReference>
<evidence type="ECO:0000313" key="2">
    <source>
        <dbReference type="EMBL" id="SDK60391.1"/>
    </source>
</evidence>
<evidence type="ECO:0000259" key="1">
    <source>
        <dbReference type="Pfam" id="PF05368"/>
    </source>
</evidence>
<gene>
    <name evidence="2" type="ORF">SAMN05216298_0748</name>
</gene>
<dbReference type="SUPFAM" id="SSF51735">
    <property type="entry name" value="NAD(P)-binding Rossmann-fold domains"/>
    <property type="match status" value="1"/>
</dbReference>